<dbReference type="PANTHER" id="PTHR22602:SF0">
    <property type="entry name" value="TRANSFERASE CAF17, MITOCHONDRIAL-RELATED"/>
    <property type="match status" value="1"/>
</dbReference>
<accession>A0ABW8U8F8</accession>
<dbReference type="PANTHER" id="PTHR22602">
    <property type="entry name" value="TRANSFERASE CAF17, MITOCHONDRIAL-RELATED"/>
    <property type="match status" value="1"/>
</dbReference>
<comment type="caution">
    <text evidence="1">The sequence shown here is derived from an EMBL/GenBank/DDBJ whole genome shotgun (WGS) entry which is preliminary data.</text>
</comment>
<dbReference type="SUPFAM" id="SSF103025">
    <property type="entry name" value="Folate-binding domain"/>
    <property type="match status" value="1"/>
</dbReference>
<reference evidence="1 2" key="1">
    <citation type="submission" date="2024-11" db="EMBL/GenBank/DDBJ databases">
        <title>First Report of Moraxella oculi in Brazil in an Infectious Bovine Keratoconjunctivitis Outbreak.</title>
        <authorList>
            <person name="Carvalho C.V."/>
            <person name="Domingues R."/>
            <person name="Coutinho C."/>
            <person name="Honorio N.T.B.S."/>
            <person name="Faza D.R.L.R."/>
            <person name="Carvalho W.A."/>
            <person name="Machado A.B.F."/>
            <person name="Martins M.F."/>
            <person name="Gaspar E.B."/>
        </authorList>
    </citation>
    <scope>NUCLEOTIDE SEQUENCE [LARGE SCALE GENOMIC DNA]</scope>
    <source>
        <strain evidence="1 2">2117LE</strain>
    </source>
</reference>
<protein>
    <submittedName>
        <fullName evidence="1">Folate-binding Fe/S cluster repair protein</fullName>
    </submittedName>
</protein>
<dbReference type="InterPro" id="IPR017703">
    <property type="entry name" value="YgfZ/GCV_T_CS"/>
</dbReference>
<dbReference type="EMBL" id="JBJJXE010000006">
    <property type="protein sequence ID" value="MFL1732359.1"/>
    <property type="molecule type" value="Genomic_DNA"/>
</dbReference>
<dbReference type="Gene3D" id="3.30.70.1400">
    <property type="entry name" value="Aminomethyltransferase beta-barrel domains"/>
    <property type="match status" value="1"/>
</dbReference>
<dbReference type="RefSeq" id="WP_407069012.1">
    <property type="nucleotide sequence ID" value="NZ_JBJJXE010000006.1"/>
</dbReference>
<organism evidence="1 2">
    <name type="scientific">Moraxella oculi</name>
    <dbReference type="NCBI Taxonomy" id="2940516"/>
    <lineage>
        <taxon>Bacteria</taxon>
        <taxon>Pseudomonadati</taxon>
        <taxon>Pseudomonadota</taxon>
        <taxon>Gammaproteobacteria</taxon>
        <taxon>Moraxellales</taxon>
        <taxon>Moraxellaceae</taxon>
        <taxon>Moraxella</taxon>
    </lineage>
</organism>
<evidence type="ECO:0000313" key="1">
    <source>
        <dbReference type="EMBL" id="MFL1732359.1"/>
    </source>
</evidence>
<proteinExistence type="predicted"/>
<dbReference type="NCBIfam" id="TIGR03317">
    <property type="entry name" value="ygfZ_signature"/>
    <property type="match status" value="1"/>
</dbReference>
<dbReference type="Proteomes" id="UP001624684">
    <property type="component" value="Unassembled WGS sequence"/>
</dbReference>
<gene>
    <name evidence="1" type="ORF">ACJHVH_05035</name>
</gene>
<dbReference type="InterPro" id="IPR045179">
    <property type="entry name" value="YgfZ/GcvT"/>
</dbReference>
<evidence type="ECO:0000313" key="2">
    <source>
        <dbReference type="Proteomes" id="UP001624684"/>
    </source>
</evidence>
<dbReference type="Gene3D" id="2.40.30.160">
    <property type="match status" value="1"/>
</dbReference>
<keyword evidence="2" id="KW-1185">Reference proteome</keyword>
<sequence length="237" mass="26395">MTSTTFEQLIISGKDAAKFLQGQLTINVNKLNTALTPCAISDLKGRVQFGLWVNRNDDETFTVITTSDCMQDLIAHLKKYGAFSKFHTSETTPIYPTAKDDLPTFSNDDREADFTRWAMMSIANGNYWITRDTQGLFQPQELRLHQRGGVDYDKGCYLGQEVIARLWFKASPKAYLHRILLPQECQFGEKIDKIQIVNGVMVADGFDALVIGTPDAVSQAGQILPLPNSLMGGVARP</sequence>
<name>A0ABW8U8F8_9GAMM</name>